<dbReference type="Proteomes" id="UP000580718">
    <property type="component" value="Unassembled WGS sequence"/>
</dbReference>
<dbReference type="Proteomes" id="UP000247602">
    <property type="component" value="Unassembled WGS sequence"/>
</dbReference>
<sequence>MSTIAVVGNPKPRSRTRSAAELVVERLTGAPPDLVVDVIDLGAGLLGWGDPAVAEAVTALREAEVAVVASPTYKATYTGLLKLFLDQVGTGDLAGVVAVPLMLGAGPGHALAPDLLLKPVLVELGATTPTRGLYLLDKAWDSPGALDDWLVAAGPQVAAARGHRAG</sequence>
<dbReference type="InterPro" id="IPR051814">
    <property type="entry name" value="NAD(P)H-dep_FMN_reductase"/>
</dbReference>
<keyword evidence="3 5" id="KW-0560">Oxidoreductase</keyword>
<feature type="domain" description="NADPH-dependent FMN reductase-like" evidence="4">
    <location>
        <begin position="1"/>
        <end position="141"/>
    </location>
</feature>
<dbReference type="AlphaFoldDB" id="A0A323V9J3"/>
<evidence type="ECO:0000313" key="7">
    <source>
        <dbReference type="Proteomes" id="UP000247602"/>
    </source>
</evidence>
<evidence type="ECO:0000256" key="2">
    <source>
        <dbReference type="ARBA" id="ARBA00022643"/>
    </source>
</evidence>
<evidence type="ECO:0000313" key="8">
    <source>
        <dbReference type="Proteomes" id="UP000580718"/>
    </source>
</evidence>
<reference evidence="6 7" key="1">
    <citation type="submission" date="2018-06" db="EMBL/GenBank/DDBJ databases">
        <title>Draft genome sequence of Modestobacter versicolor CP153-2.</title>
        <authorList>
            <person name="Gundlapally S.R."/>
        </authorList>
    </citation>
    <scope>NUCLEOTIDE SEQUENCE [LARGE SCALE GENOMIC DNA]</scope>
    <source>
        <strain evidence="6 7">CP153-2</strain>
    </source>
</reference>
<keyword evidence="1" id="KW-0285">Flavoprotein</keyword>
<dbReference type="PANTHER" id="PTHR43408:SF1">
    <property type="entry name" value="FMN REDUCTASE (NADPH)"/>
    <property type="match status" value="1"/>
</dbReference>
<dbReference type="Pfam" id="PF03358">
    <property type="entry name" value="FMN_red"/>
    <property type="match status" value="1"/>
</dbReference>
<comment type="caution">
    <text evidence="6">The sequence shown here is derived from an EMBL/GenBank/DDBJ whole genome shotgun (WGS) entry which is preliminary data.</text>
</comment>
<name>A0A323V9J3_9ACTN</name>
<reference evidence="5 8" key="2">
    <citation type="submission" date="2020-08" db="EMBL/GenBank/DDBJ databases">
        <title>Sequencing the genomes of 1000 actinobacteria strains.</title>
        <authorList>
            <person name="Klenk H.-P."/>
        </authorList>
    </citation>
    <scope>NUCLEOTIDE SEQUENCE [LARGE SCALE GENOMIC DNA]</scope>
    <source>
        <strain evidence="5 8">DSM 16678</strain>
    </source>
</reference>
<dbReference type="OrthoDB" id="1643408at2"/>
<dbReference type="SUPFAM" id="SSF52218">
    <property type="entry name" value="Flavoproteins"/>
    <property type="match status" value="1"/>
</dbReference>
<dbReference type="RefSeq" id="WP_110552257.1">
    <property type="nucleotide sequence ID" value="NZ_JACIBU010000001.1"/>
</dbReference>
<dbReference type="InterPro" id="IPR005025">
    <property type="entry name" value="FMN_Rdtase-like_dom"/>
</dbReference>
<protein>
    <submittedName>
        <fullName evidence="5">FMN reductase</fullName>
        <ecNumber evidence="5">1.5.1.38</ecNumber>
    </submittedName>
    <submittedName>
        <fullName evidence="6">NADPH-dependent oxidoreductase</fullName>
    </submittedName>
</protein>
<evidence type="ECO:0000313" key="6">
    <source>
        <dbReference type="EMBL" id="PZA21385.1"/>
    </source>
</evidence>
<organism evidence="6 7">
    <name type="scientific">Modestobacter versicolor</name>
    <dbReference type="NCBI Taxonomy" id="429133"/>
    <lineage>
        <taxon>Bacteria</taxon>
        <taxon>Bacillati</taxon>
        <taxon>Actinomycetota</taxon>
        <taxon>Actinomycetes</taxon>
        <taxon>Geodermatophilales</taxon>
        <taxon>Geodermatophilaceae</taxon>
        <taxon>Modestobacter</taxon>
    </lineage>
</organism>
<keyword evidence="2" id="KW-0288">FMN</keyword>
<proteinExistence type="predicted"/>
<dbReference type="PANTHER" id="PTHR43408">
    <property type="entry name" value="FMN REDUCTASE (NADPH)"/>
    <property type="match status" value="1"/>
</dbReference>
<gene>
    <name evidence="6" type="ORF">DMO24_10600</name>
    <name evidence="5" type="ORF">FHX36_000740</name>
</gene>
<dbReference type="GO" id="GO:0052873">
    <property type="term" value="F:FMN reductase (NADPH) activity"/>
    <property type="evidence" value="ECO:0007669"/>
    <property type="project" value="UniProtKB-EC"/>
</dbReference>
<dbReference type="EMBL" id="QKNV01000093">
    <property type="protein sequence ID" value="PZA21385.1"/>
    <property type="molecule type" value="Genomic_DNA"/>
</dbReference>
<dbReference type="Gene3D" id="3.40.50.360">
    <property type="match status" value="1"/>
</dbReference>
<dbReference type="InterPro" id="IPR029039">
    <property type="entry name" value="Flavoprotein-like_sf"/>
</dbReference>
<keyword evidence="7" id="KW-1185">Reference proteome</keyword>
<evidence type="ECO:0000313" key="5">
    <source>
        <dbReference type="EMBL" id="MBB3675005.1"/>
    </source>
</evidence>
<evidence type="ECO:0000256" key="3">
    <source>
        <dbReference type="ARBA" id="ARBA00023002"/>
    </source>
</evidence>
<dbReference type="EC" id="1.5.1.38" evidence="5"/>
<dbReference type="EMBL" id="JACIBU010000001">
    <property type="protein sequence ID" value="MBB3675005.1"/>
    <property type="molecule type" value="Genomic_DNA"/>
</dbReference>
<evidence type="ECO:0000256" key="1">
    <source>
        <dbReference type="ARBA" id="ARBA00022630"/>
    </source>
</evidence>
<evidence type="ECO:0000259" key="4">
    <source>
        <dbReference type="Pfam" id="PF03358"/>
    </source>
</evidence>
<accession>A0A323V9J3</accession>